<proteinExistence type="inferred from homology"/>
<feature type="signal peptide" evidence="16">
    <location>
        <begin position="1"/>
        <end position="21"/>
    </location>
</feature>
<keyword evidence="19" id="KW-1185">Reference proteome</keyword>
<comment type="caution">
    <text evidence="13">Lacks conserved residue(s) required for the propagation of feature annotation.</text>
</comment>
<feature type="compositionally biased region" description="Low complexity" evidence="14">
    <location>
        <begin position="102"/>
        <end position="177"/>
    </location>
</feature>
<evidence type="ECO:0000256" key="7">
    <source>
        <dbReference type="ARBA" id="ARBA00022692"/>
    </source>
</evidence>
<evidence type="ECO:0000256" key="14">
    <source>
        <dbReference type="SAM" id="MobiDB-lite"/>
    </source>
</evidence>
<feature type="region of interest" description="Disordered" evidence="14">
    <location>
        <begin position="93"/>
        <end position="192"/>
    </location>
</feature>
<name>A0A086TBT9_HAPC1</name>
<evidence type="ECO:0000256" key="3">
    <source>
        <dbReference type="ARBA" id="ARBA00004613"/>
    </source>
</evidence>
<accession>A0A086TBT9</accession>
<evidence type="ECO:0000256" key="6">
    <source>
        <dbReference type="ARBA" id="ARBA00022622"/>
    </source>
</evidence>
<dbReference type="GO" id="GO:0071944">
    <property type="term" value="C:cell periphery"/>
    <property type="evidence" value="ECO:0007669"/>
    <property type="project" value="UniProtKB-ARBA"/>
</dbReference>
<dbReference type="HOGENOM" id="CLU_081622_0_0_1"/>
<dbReference type="GO" id="GO:0098552">
    <property type="term" value="C:side of membrane"/>
    <property type="evidence" value="ECO:0007669"/>
    <property type="project" value="UniProtKB-KW"/>
</dbReference>
<dbReference type="GO" id="GO:0005576">
    <property type="term" value="C:extracellular region"/>
    <property type="evidence" value="ECO:0007669"/>
    <property type="project" value="UniProtKB-SubCell"/>
</dbReference>
<keyword evidence="12" id="KW-0449">Lipoprotein</keyword>
<keyword evidence="11 13" id="KW-1015">Disulfide bond</keyword>
<feature type="chain" id="PRO_5001815504" description="CFEM domain-containing protein" evidence="16">
    <location>
        <begin position="22"/>
        <end position="292"/>
    </location>
</feature>
<keyword evidence="9 15" id="KW-1133">Transmembrane helix</keyword>
<evidence type="ECO:0000256" key="4">
    <source>
        <dbReference type="ARBA" id="ARBA00010031"/>
    </source>
</evidence>
<feature type="domain" description="CFEM" evidence="17">
    <location>
        <begin position="2"/>
        <end position="115"/>
    </location>
</feature>
<feature type="disulfide bond" evidence="13">
    <location>
        <begin position="57"/>
        <end position="90"/>
    </location>
</feature>
<evidence type="ECO:0000256" key="2">
    <source>
        <dbReference type="ARBA" id="ARBA00004589"/>
    </source>
</evidence>
<evidence type="ECO:0000259" key="17">
    <source>
        <dbReference type="PROSITE" id="PS52012"/>
    </source>
</evidence>
<sequence>MRRFISVLGVLSALGVAGVSAQEGGLDTGCLETCSGESSSSFETLGCTSAQDWGCLCLQDDFKFSVRDCSTQRCGVDEGQVQAWLSEGRCMGIAPPEETEEPTTAASEPAATTTAAAEEETSAPATTTAEPTEAAETTTEASSTTPEPTTSAESSDAAESTTASASETSETAAGETAPADETEDDDGEAAAAGGGLSQGAAVGIGVGVAVCVVAIAVVAIALLLRNRKRKQQAGDDSSHIRHNISRPMGDVGLPVASISRGSYGEKRSGDSIELTSHRYEDMVPRTIPRTMV</sequence>
<keyword evidence="7 15" id="KW-0812">Transmembrane</keyword>
<keyword evidence="13" id="KW-0408">Iron</keyword>
<reference evidence="19" key="1">
    <citation type="journal article" date="2014" name="Genome Announc.">
        <title>Genome sequence and annotation of Acremonium chrysogenum, producer of the beta-lactam antibiotic cephalosporin C.</title>
        <authorList>
            <person name="Terfehr D."/>
            <person name="Dahlmann T.A."/>
            <person name="Specht T."/>
            <person name="Zadra I."/>
            <person name="Kuernsteiner H."/>
            <person name="Kueck U."/>
        </authorList>
    </citation>
    <scope>NUCLEOTIDE SEQUENCE [LARGE SCALE GENOMIC DNA]</scope>
    <source>
        <strain evidence="19">ATCC 11550 / CBS 779.69 / DSM 880 / IAM 14645 / JCM 23072 / IMI 49137</strain>
    </source>
</reference>
<organism evidence="18 19">
    <name type="scientific">Hapsidospora chrysogenum (strain ATCC 11550 / CBS 779.69 / DSM 880 / IAM 14645 / JCM 23072 / IMI 49137)</name>
    <name type="common">Acremonium chrysogenum</name>
    <dbReference type="NCBI Taxonomy" id="857340"/>
    <lineage>
        <taxon>Eukaryota</taxon>
        <taxon>Fungi</taxon>
        <taxon>Dikarya</taxon>
        <taxon>Ascomycota</taxon>
        <taxon>Pezizomycotina</taxon>
        <taxon>Sordariomycetes</taxon>
        <taxon>Hypocreomycetidae</taxon>
        <taxon>Hypocreales</taxon>
        <taxon>Bionectriaceae</taxon>
        <taxon>Hapsidospora</taxon>
    </lineage>
</organism>
<evidence type="ECO:0000256" key="11">
    <source>
        <dbReference type="ARBA" id="ARBA00023157"/>
    </source>
</evidence>
<dbReference type="EMBL" id="JPKY01000015">
    <property type="protein sequence ID" value="KFH46821.1"/>
    <property type="molecule type" value="Genomic_DNA"/>
</dbReference>
<evidence type="ECO:0000256" key="8">
    <source>
        <dbReference type="ARBA" id="ARBA00022729"/>
    </source>
</evidence>
<evidence type="ECO:0000256" key="10">
    <source>
        <dbReference type="ARBA" id="ARBA00023136"/>
    </source>
</evidence>
<dbReference type="PANTHER" id="PTHR15549:SF30">
    <property type="entry name" value="MID2 DOMAIN-CONTAINING PROTEIN"/>
    <property type="match status" value="1"/>
</dbReference>
<feature type="binding site" description="axial binding residue" evidence="13">
    <location>
        <position position="52"/>
    </location>
    <ligand>
        <name>heme</name>
        <dbReference type="ChEBI" id="CHEBI:30413"/>
    </ligand>
    <ligandPart>
        <name>Fe</name>
        <dbReference type="ChEBI" id="CHEBI:18248"/>
    </ligandPart>
</feature>
<evidence type="ECO:0000256" key="9">
    <source>
        <dbReference type="ARBA" id="ARBA00022989"/>
    </source>
</evidence>
<comment type="similarity">
    <text evidence="4">Belongs to the RBT5 family.</text>
</comment>
<dbReference type="Pfam" id="PF05730">
    <property type="entry name" value="CFEM"/>
    <property type="match status" value="1"/>
</dbReference>
<evidence type="ECO:0000313" key="18">
    <source>
        <dbReference type="EMBL" id="KFH46821.1"/>
    </source>
</evidence>
<protein>
    <recommendedName>
        <fullName evidence="17">CFEM domain-containing protein</fullName>
    </recommendedName>
</protein>
<feature type="region of interest" description="Disordered" evidence="14">
    <location>
        <begin position="229"/>
        <end position="248"/>
    </location>
</feature>
<keyword evidence="8 16" id="KW-0732">Signal</keyword>
<keyword evidence="10 15" id="KW-0472">Membrane</keyword>
<evidence type="ECO:0000256" key="12">
    <source>
        <dbReference type="ARBA" id="ARBA00023288"/>
    </source>
</evidence>
<evidence type="ECO:0000256" key="5">
    <source>
        <dbReference type="ARBA" id="ARBA00022525"/>
    </source>
</evidence>
<evidence type="ECO:0000256" key="13">
    <source>
        <dbReference type="PROSITE-ProRule" id="PRU01356"/>
    </source>
</evidence>
<keyword evidence="13" id="KW-0479">Metal-binding</keyword>
<evidence type="ECO:0000256" key="16">
    <source>
        <dbReference type="SAM" id="SignalP"/>
    </source>
</evidence>
<evidence type="ECO:0000256" key="1">
    <source>
        <dbReference type="ARBA" id="ARBA00004167"/>
    </source>
</evidence>
<feature type="transmembrane region" description="Helical" evidence="15">
    <location>
        <begin position="200"/>
        <end position="224"/>
    </location>
</feature>
<feature type="compositionally biased region" description="Acidic residues" evidence="14">
    <location>
        <begin position="178"/>
        <end position="188"/>
    </location>
</feature>
<evidence type="ECO:0000313" key="19">
    <source>
        <dbReference type="Proteomes" id="UP000029964"/>
    </source>
</evidence>
<comment type="subcellular location">
    <subcellularLocation>
        <location evidence="2">Membrane</location>
        <topology evidence="2">Lipid-anchor</topology>
        <topology evidence="2">GPI-anchor</topology>
    </subcellularLocation>
    <subcellularLocation>
        <location evidence="1">Membrane</location>
        <topology evidence="1">Single-pass membrane protein</topology>
    </subcellularLocation>
    <subcellularLocation>
        <location evidence="3">Secreted</location>
    </subcellularLocation>
</comment>
<keyword evidence="5" id="KW-0964">Secreted</keyword>
<dbReference type="PANTHER" id="PTHR15549">
    <property type="entry name" value="PAIRED IMMUNOGLOBULIN-LIKE TYPE 2 RECEPTOR"/>
    <property type="match status" value="1"/>
</dbReference>
<dbReference type="AlphaFoldDB" id="A0A086TBT9"/>
<gene>
    <name evidence="18" type="ORF">ACRE_023300</name>
</gene>
<dbReference type="Proteomes" id="UP000029964">
    <property type="component" value="Unassembled WGS sequence"/>
</dbReference>
<dbReference type="STRING" id="857340.A0A086TBT9"/>
<dbReference type="GO" id="GO:0046872">
    <property type="term" value="F:metal ion binding"/>
    <property type="evidence" value="ECO:0007669"/>
    <property type="project" value="UniProtKB-UniRule"/>
</dbReference>
<dbReference type="InterPro" id="IPR008427">
    <property type="entry name" value="Extracellular_membr_CFEM_dom"/>
</dbReference>
<dbReference type="OrthoDB" id="4778251at2759"/>
<evidence type="ECO:0000256" key="15">
    <source>
        <dbReference type="SAM" id="Phobius"/>
    </source>
</evidence>
<comment type="caution">
    <text evidence="18">The sequence shown here is derived from an EMBL/GenBank/DDBJ whole genome shotgun (WGS) entry which is preliminary data.</text>
</comment>
<keyword evidence="13" id="KW-0349">Heme</keyword>
<dbReference type="PROSITE" id="PS52012">
    <property type="entry name" value="CFEM"/>
    <property type="match status" value="1"/>
</dbReference>
<dbReference type="InterPro" id="IPR051694">
    <property type="entry name" value="Immunoregulatory_rcpt-like"/>
</dbReference>
<keyword evidence="6" id="KW-0325">Glycoprotein</keyword>
<keyword evidence="6" id="KW-0336">GPI-anchor</keyword>